<dbReference type="Pfam" id="PF00061">
    <property type="entry name" value="Lipocalin"/>
    <property type="match status" value="1"/>
</dbReference>
<evidence type="ECO:0000256" key="6">
    <source>
        <dbReference type="RuleBase" id="RU003696"/>
    </source>
</evidence>
<name>A0A1B6E1L0_9HEMI</name>
<evidence type="ECO:0000259" key="8">
    <source>
        <dbReference type="PROSITE" id="PS00214"/>
    </source>
</evidence>
<evidence type="ECO:0000313" key="10">
    <source>
        <dbReference type="EMBL" id="JAS35941.1"/>
    </source>
</evidence>
<evidence type="ECO:0000256" key="5">
    <source>
        <dbReference type="ARBA" id="ARBA00081149"/>
    </source>
</evidence>
<dbReference type="InterPro" id="IPR000463">
    <property type="entry name" value="Fatty_acid-bd"/>
</dbReference>
<evidence type="ECO:0000256" key="4">
    <source>
        <dbReference type="ARBA" id="ARBA00072951"/>
    </source>
</evidence>
<feature type="signal peptide" evidence="7">
    <location>
        <begin position="1"/>
        <end position="18"/>
    </location>
</feature>
<dbReference type="PRINTS" id="PR00178">
    <property type="entry name" value="FATTYACIDBP"/>
</dbReference>
<gene>
    <name evidence="9" type="ORF">g.8608</name>
    <name evidence="10" type="ORF">g.8609</name>
</gene>
<keyword evidence="2" id="KW-0446">Lipid-binding</keyword>
<evidence type="ECO:0000313" key="9">
    <source>
        <dbReference type="EMBL" id="JAS31794.1"/>
    </source>
</evidence>
<proteinExistence type="inferred from homology"/>
<evidence type="ECO:0000256" key="7">
    <source>
        <dbReference type="SAM" id="SignalP"/>
    </source>
</evidence>
<dbReference type="InterPro" id="IPR012674">
    <property type="entry name" value="Calycin"/>
</dbReference>
<dbReference type="InterPro" id="IPR000566">
    <property type="entry name" value="Lipocln_cytosolic_FA-bd_dom"/>
</dbReference>
<dbReference type="GO" id="GO:0005504">
    <property type="term" value="F:fatty acid binding"/>
    <property type="evidence" value="ECO:0007669"/>
    <property type="project" value="UniProtKB-ARBA"/>
</dbReference>
<evidence type="ECO:0000256" key="3">
    <source>
        <dbReference type="ARBA" id="ARBA00057009"/>
    </source>
</evidence>
<dbReference type="EMBL" id="GEDC01005504">
    <property type="protein sequence ID" value="JAS31794.1"/>
    <property type="molecule type" value="Transcribed_RNA"/>
</dbReference>
<reference evidence="9" key="1">
    <citation type="submission" date="2015-12" db="EMBL/GenBank/DDBJ databases">
        <title>De novo transcriptome assembly of four potential Pierce s Disease insect vectors from Arizona vineyards.</title>
        <authorList>
            <person name="Tassone E.E."/>
        </authorList>
    </citation>
    <scope>NUCLEOTIDE SEQUENCE</scope>
</reference>
<feature type="domain" description="Cytosolic fatty-acid binding proteins" evidence="8">
    <location>
        <begin position="26"/>
        <end position="43"/>
    </location>
</feature>
<dbReference type="SUPFAM" id="SSF50814">
    <property type="entry name" value="Lipocalins"/>
    <property type="match status" value="1"/>
</dbReference>
<feature type="chain" id="PRO_5008581729" description="Fatty acid-binding protein, muscle" evidence="7">
    <location>
        <begin position="19"/>
        <end position="151"/>
    </location>
</feature>
<accession>A0A1B6E1L0</accession>
<keyword evidence="7" id="KW-0732">Signal</keyword>
<organism evidence="9">
    <name type="scientific">Clastoptera arizonana</name>
    <name type="common">Arizona spittle bug</name>
    <dbReference type="NCBI Taxonomy" id="38151"/>
    <lineage>
        <taxon>Eukaryota</taxon>
        <taxon>Metazoa</taxon>
        <taxon>Ecdysozoa</taxon>
        <taxon>Arthropoda</taxon>
        <taxon>Hexapoda</taxon>
        <taxon>Insecta</taxon>
        <taxon>Pterygota</taxon>
        <taxon>Neoptera</taxon>
        <taxon>Paraneoptera</taxon>
        <taxon>Hemiptera</taxon>
        <taxon>Auchenorrhyncha</taxon>
        <taxon>Cercopoidea</taxon>
        <taxon>Clastopteridae</taxon>
        <taxon>Clastoptera</taxon>
    </lineage>
</organism>
<sequence>MHLRTLVVLCILPVLALGAGKLVLNKRYQLASSENFEDFMKAIGVGFFTRKIGNAVSPVIELIENNGEYSLYSNSTFKNTVTRFRLGQEFDEETPDGRTVKSLITLEDGNKLIHVQKGDKVSKIVRTFDEDEVKMILTVDDIVCTRIYKPI</sequence>
<evidence type="ECO:0000256" key="2">
    <source>
        <dbReference type="ARBA" id="ARBA00023121"/>
    </source>
</evidence>
<dbReference type="InterPro" id="IPR031259">
    <property type="entry name" value="ILBP"/>
</dbReference>
<dbReference type="EMBL" id="GEDC01001357">
    <property type="protein sequence ID" value="JAS35941.1"/>
    <property type="molecule type" value="Transcribed_RNA"/>
</dbReference>
<protein>
    <recommendedName>
        <fullName evidence="4">Fatty acid-binding protein, muscle</fullName>
    </recommendedName>
    <alternativeName>
        <fullName evidence="5">M-FABP</fullName>
    </alternativeName>
</protein>
<dbReference type="Gene3D" id="2.40.128.20">
    <property type="match status" value="1"/>
</dbReference>
<evidence type="ECO:0000256" key="1">
    <source>
        <dbReference type="ARBA" id="ARBA00008390"/>
    </source>
</evidence>
<keyword evidence="6" id="KW-0813">Transport</keyword>
<dbReference type="FunFam" id="2.40.128.20:FF:000001">
    <property type="entry name" value="Fatty acid-binding protein, adipocyte"/>
    <property type="match status" value="1"/>
</dbReference>
<comment type="function">
    <text evidence="3">Binds fatty acids in a 1:1 molar ratio.</text>
</comment>
<comment type="similarity">
    <text evidence="1 6">Belongs to the calycin superfamily. Fatty-acid binding protein (FABP) family.</text>
</comment>
<dbReference type="AlphaFoldDB" id="A0A1B6E1L0"/>
<dbReference type="PANTHER" id="PTHR11955">
    <property type="entry name" value="FATTY ACID BINDING PROTEIN"/>
    <property type="match status" value="1"/>
</dbReference>
<dbReference type="PROSITE" id="PS00214">
    <property type="entry name" value="FABP"/>
    <property type="match status" value="1"/>
</dbReference>